<proteinExistence type="predicted"/>
<dbReference type="InterPro" id="IPR012337">
    <property type="entry name" value="RNaseH-like_sf"/>
</dbReference>
<dbReference type="PANTHER" id="PTHR45835:SF91">
    <property type="entry name" value="RETROTRANSPOSON, TY3-GYPSY SUBCLASS-LIKE PROTEIN"/>
    <property type="match status" value="1"/>
</dbReference>
<dbReference type="AlphaFoldDB" id="A0AAF0UND1"/>
<evidence type="ECO:0008006" key="3">
    <source>
        <dbReference type="Google" id="ProtNLM"/>
    </source>
</evidence>
<dbReference type="Proteomes" id="UP001234989">
    <property type="component" value="Chromosome 10"/>
</dbReference>
<gene>
    <name evidence="1" type="ORF">MTR67_043238</name>
</gene>
<sequence length="207" mass="23395">MVHNGLESSFVSDAKSKQGLDPNLVDLKEAVLEKFVEAFSQGGDGVLHCQGHLWVPNVGLPRTRRQHDLIIVDRMMKSAHFIPIKGFYLVEDHAKLYLREMKGLGTCVHLSSAFHSQIDGKMERTIKTLEDMLRACVIDFKGNWDDHFPLIEFGYNNNYHSSSGMAPFEDLYGRRCRSPIGMLEVGKVSLIGSELVHEAMETVHLIR</sequence>
<organism evidence="1 2">
    <name type="scientific">Solanum verrucosum</name>
    <dbReference type="NCBI Taxonomy" id="315347"/>
    <lineage>
        <taxon>Eukaryota</taxon>
        <taxon>Viridiplantae</taxon>
        <taxon>Streptophyta</taxon>
        <taxon>Embryophyta</taxon>
        <taxon>Tracheophyta</taxon>
        <taxon>Spermatophyta</taxon>
        <taxon>Magnoliopsida</taxon>
        <taxon>eudicotyledons</taxon>
        <taxon>Gunneridae</taxon>
        <taxon>Pentapetalae</taxon>
        <taxon>asterids</taxon>
        <taxon>lamiids</taxon>
        <taxon>Solanales</taxon>
        <taxon>Solanaceae</taxon>
        <taxon>Solanoideae</taxon>
        <taxon>Solaneae</taxon>
        <taxon>Solanum</taxon>
    </lineage>
</organism>
<accession>A0AAF0UND1</accession>
<keyword evidence="2" id="KW-1185">Reference proteome</keyword>
<reference evidence="1" key="1">
    <citation type="submission" date="2023-08" db="EMBL/GenBank/DDBJ databases">
        <title>A de novo genome assembly of Solanum verrucosum Schlechtendal, a Mexican diploid species geographically isolated from the other diploid A-genome species in potato relatives.</title>
        <authorList>
            <person name="Hosaka K."/>
        </authorList>
    </citation>
    <scope>NUCLEOTIDE SEQUENCE</scope>
    <source>
        <tissue evidence="1">Young leaves</tissue>
    </source>
</reference>
<evidence type="ECO:0000313" key="2">
    <source>
        <dbReference type="Proteomes" id="UP001234989"/>
    </source>
</evidence>
<dbReference type="GO" id="GO:0003676">
    <property type="term" value="F:nucleic acid binding"/>
    <property type="evidence" value="ECO:0007669"/>
    <property type="project" value="InterPro"/>
</dbReference>
<evidence type="ECO:0000313" key="1">
    <source>
        <dbReference type="EMBL" id="WMV49853.1"/>
    </source>
</evidence>
<dbReference type="Gene3D" id="3.30.420.10">
    <property type="entry name" value="Ribonuclease H-like superfamily/Ribonuclease H"/>
    <property type="match status" value="1"/>
</dbReference>
<dbReference type="InterPro" id="IPR036397">
    <property type="entry name" value="RNaseH_sf"/>
</dbReference>
<protein>
    <recommendedName>
        <fullName evidence="3">Integrase catalytic domain-containing protein</fullName>
    </recommendedName>
</protein>
<dbReference type="EMBL" id="CP133621">
    <property type="protein sequence ID" value="WMV49853.1"/>
    <property type="molecule type" value="Genomic_DNA"/>
</dbReference>
<dbReference type="SUPFAM" id="SSF53098">
    <property type="entry name" value="Ribonuclease H-like"/>
    <property type="match status" value="1"/>
</dbReference>
<dbReference type="PANTHER" id="PTHR45835">
    <property type="entry name" value="YALI0A06105P"/>
    <property type="match status" value="1"/>
</dbReference>
<name>A0AAF0UND1_SOLVR</name>